<evidence type="ECO:0000256" key="2">
    <source>
        <dbReference type="SAM" id="Phobius"/>
    </source>
</evidence>
<feature type="domain" description="Heparan-alpha-glucosaminide N-acetyltransferase catalytic" evidence="4">
    <location>
        <begin position="32"/>
        <end position="229"/>
    </location>
</feature>
<feature type="domain" description="DUF418" evidence="3">
    <location>
        <begin position="310"/>
        <end position="416"/>
    </location>
</feature>
<evidence type="ECO:0000313" key="5">
    <source>
        <dbReference type="EMBL" id="XDQ50071.1"/>
    </source>
</evidence>
<feature type="transmembrane region" description="Helical" evidence="2">
    <location>
        <begin position="105"/>
        <end position="124"/>
    </location>
</feature>
<dbReference type="InterPro" id="IPR007349">
    <property type="entry name" value="DUF418"/>
</dbReference>
<dbReference type="InterPro" id="IPR052529">
    <property type="entry name" value="Bact_Transport_Assoc"/>
</dbReference>
<keyword evidence="2" id="KW-0472">Membrane</keyword>
<keyword evidence="2" id="KW-0812">Transmembrane</keyword>
<dbReference type="RefSeq" id="WP_369228595.1">
    <property type="nucleotide sequence ID" value="NZ_CP163442.1"/>
</dbReference>
<feature type="transmembrane region" description="Helical" evidence="2">
    <location>
        <begin position="33"/>
        <end position="54"/>
    </location>
</feature>
<dbReference type="InterPro" id="IPR012429">
    <property type="entry name" value="HGSNAT_cat"/>
</dbReference>
<dbReference type="PANTHER" id="PTHR30590">
    <property type="entry name" value="INNER MEMBRANE PROTEIN"/>
    <property type="match status" value="1"/>
</dbReference>
<keyword evidence="2" id="KW-1133">Transmembrane helix</keyword>
<geneLocation type="plasmid" evidence="5">
    <name>unnamed1</name>
</geneLocation>
<dbReference type="Pfam" id="PF07786">
    <property type="entry name" value="HGSNAT_cat"/>
    <property type="match status" value="1"/>
</dbReference>
<evidence type="ECO:0000259" key="3">
    <source>
        <dbReference type="Pfam" id="PF04235"/>
    </source>
</evidence>
<gene>
    <name evidence="5" type="ORF">AB5J52_49090</name>
</gene>
<sequence length="422" mass="44064">MTEIESTDKTPRRPLPSPESATATERPAPMARLVGVDLARALAVFGMFAVHVGPAPTPGGGVGDWFLELASGRASALFATLAGFSLMLIAGRFEPKTGLAGRQARARIVIRAVILLVLGSALAMTNFGGAGILNFYAVYFLLALPLLRLRARTLAIIAVTLAVVTPQVAYVTRALLTGSVVHSIDSWDPIARLCGVGVLDLLLLGLYPAITWMTFVVTGMTLGRLDLSSGAVRRRLAVVGPAMIAFGYGVSWLALRLTGGAQKIMAGMPAMNGPGAMKDPGMASGSFDSPVGGGLGGPDAWGLLAAEPHSGSTFDLIGSLGIAITVLLCLTVALERLQWLRRLAKPVIAVGTMSLTLYVGHILVILALPGEAATPPQSASAGLLLCFVVGATVFAAVWSRFFRRGPLEYLLNSATKLANRVR</sequence>
<dbReference type="Pfam" id="PF04235">
    <property type="entry name" value="DUF418"/>
    <property type="match status" value="1"/>
</dbReference>
<accession>A0AB39R5S8</accession>
<evidence type="ECO:0000256" key="1">
    <source>
        <dbReference type="SAM" id="MobiDB-lite"/>
    </source>
</evidence>
<dbReference type="EMBL" id="CP163442">
    <property type="protein sequence ID" value="XDQ50071.1"/>
    <property type="molecule type" value="Genomic_DNA"/>
</dbReference>
<feature type="transmembrane region" description="Helical" evidence="2">
    <location>
        <begin position="236"/>
        <end position="255"/>
    </location>
</feature>
<feature type="transmembrane region" description="Helical" evidence="2">
    <location>
        <begin position="346"/>
        <end position="368"/>
    </location>
</feature>
<feature type="transmembrane region" description="Helical" evidence="2">
    <location>
        <begin position="130"/>
        <end position="147"/>
    </location>
</feature>
<feature type="transmembrane region" description="Helical" evidence="2">
    <location>
        <begin position="154"/>
        <end position="170"/>
    </location>
</feature>
<protein>
    <submittedName>
        <fullName evidence="5">DUF418 domain-containing protein</fullName>
    </submittedName>
</protein>
<proteinExistence type="predicted"/>
<evidence type="ECO:0000259" key="4">
    <source>
        <dbReference type="Pfam" id="PF07786"/>
    </source>
</evidence>
<feature type="region of interest" description="Disordered" evidence="1">
    <location>
        <begin position="1"/>
        <end position="26"/>
    </location>
</feature>
<dbReference type="PANTHER" id="PTHR30590:SF3">
    <property type="entry name" value="HYPOTHETICAL MEMBRANE SPANNING PROTEIN"/>
    <property type="match status" value="1"/>
</dbReference>
<feature type="compositionally biased region" description="Basic and acidic residues" evidence="1">
    <location>
        <begin position="1"/>
        <end position="11"/>
    </location>
</feature>
<reference evidence="5" key="1">
    <citation type="submission" date="2024-07" db="EMBL/GenBank/DDBJ databases">
        <authorList>
            <person name="Yu S.T."/>
        </authorList>
    </citation>
    <scope>NUCLEOTIDE SEQUENCE</scope>
    <source>
        <strain evidence="5">R39</strain>
        <plasmid evidence="5">unnamed1</plasmid>
    </source>
</reference>
<dbReference type="AlphaFoldDB" id="A0AB39R5S8"/>
<keyword evidence="5" id="KW-0614">Plasmid</keyword>
<feature type="transmembrane region" description="Helical" evidence="2">
    <location>
        <begin position="74"/>
        <end position="93"/>
    </location>
</feature>
<feature type="transmembrane region" description="Helical" evidence="2">
    <location>
        <begin position="316"/>
        <end position="334"/>
    </location>
</feature>
<name>A0AB39R5S8_9ACTN</name>
<feature type="transmembrane region" description="Helical" evidence="2">
    <location>
        <begin position="190"/>
        <end position="215"/>
    </location>
</feature>
<feature type="transmembrane region" description="Helical" evidence="2">
    <location>
        <begin position="380"/>
        <end position="398"/>
    </location>
</feature>
<organism evidence="5">
    <name type="scientific">Streptomyces sp. R39</name>
    <dbReference type="NCBI Taxonomy" id="3238631"/>
    <lineage>
        <taxon>Bacteria</taxon>
        <taxon>Bacillati</taxon>
        <taxon>Actinomycetota</taxon>
        <taxon>Actinomycetes</taxon>
        <taxon>Kitasatosporales</taxon>
        <taxon>Streptomycetaceae</taxon>
        <taxon>Streptomyces</taxon>
    </lineage>
</organism>